<evidence type="ECO:0000313" key="2">
    <source>
        <dbReference type="Proteomes" id="UP000593846"/>
    </source>
</evidence>
<protein>
    <submittedName>
        <fullName evidence="1">Nuclear transport factor 2 family protein</fullName>
    </submittedName>
</protein>
<name>A0A7S6U6D0_9CYAN</name>
<proteinExistence type="predicted"/>
<dbReference type="Proteomes" id="UP000593846">
    <property type="component" value="Chromosome"/>
</dbReference>
<gene>
    <name evidence="1" type="ORF">IM676_19555</name>
</gene>
<dbReference type="EMBL" id="CP063311">
    <property type="protein sequence ID" value="QOV22798.1"/>
    <property type="molecule type" value="Genomic_DNA"/>
</dbReference>
<keyword evidence="2" id="KW-1185">Reference proteome</keyword>
<accession>A0A7S6U6D0</accession>
<evidence type="ECO:0000313" key="1">
    <source>
        <dbReference type="EMBL" id="QOV22798.1"/>
    </source>
</evidence>
<reference evidence="2" key="1">
    <citation type="submission" date="2020-10" db="EMBL/GenBank/DDBJ databases">
        <title>Genome-based taxonomic classification of the species Anabaenopsis elenkinii.</title>
        <authorList>
            <person name="Delbaje E."/>
            <person name="Andreote A.P.D."/>
            <person name="Pellegrinetti T.A."/>
            <person name="Cruz R.B."/>
            <person name="Branco L.H.Z."/>
            <person name="Fiore M.F."/>
        </authorList>
    </citation>
    <scope>NUCLEOTIDE SEQUENCE [LARGE SCALE GENOMIC DNA]</scope>
    <source>
        <strain evidence="2">CCIBt3563</strain>
    </source>
</reference>
<dbReference type="SUPFAM" id="SSF54427">
    <property type="entry name" value="NTF2-like"/>
    <property type="match status" value="1"/>
</dbReference>
<dbReference type="Gene3D" id="3.10.450.50">
    <property type="match status" value="1"/>
</dbReference>
<organism evidence="1 2">
    <name type="scientific">Anabaenopsis elenkinii CCIBt3563</name>
    <dbReference type="NCBI Taxonomy" id="2779889"/>
    <lineage>
        <taxon>Bacteria</taxon>
        <taxon>Bacillati</taxon>
        <taxon>Cyanobacteriota</taxon>
        <taxon>Cyanophyceae</taxon>
        <taxon>Nostocales</taxon>
        <taxon>Nodulariaceae</taxon>
        <taxon>Anabaenopsis</taxon>
    </lineage>
</organism>
<dbReference type="InterPro" id="IPR032710">
    <property type="entry name" value="NTF2-like_dom_sf"/>
</dbReference>
<dbReference type="KEGG" id="aee:IM676_19555"/>
<dbReference type="RefSeq" id="WP_200988413.1">
    <property type="nucleotide sequence ID" value="NZ_CP063311.1"/>
</dbReference>
<sequence length="304" mass="34217">MNNITALLLKPQQKFPHSMGLIITLLLLSVISHWQPAAARTLQQVQPVETLVNSGEISLQDRLRQWRTTNRFSPVTFEDSPNQLKNLFAQLDAAATRGNIKEVMQLYSPNFRSTDGLNYQSLQQSLIAFWKRYPSLRYSTRLQSWQVEGNTIVAETVTNIIGLSSTHNNNFTLNATITSRQRIQDTKIVEQEILSERSVLTSGEEPPKIDINLPQQVRLGQTYYFDAIVREPLGDDLLLGTAIEEPVQVGKYLNPTSVDLERLTSGGLFKIGRAPAIPGHRWVSAVIVRSNGTTIITQRLQVVR</sequence>
<dbReference type="AlphaFoldDB" id="A0A7S6U6D0"/>